<dbReference type="Proteomes" id="UP000035720">
    <property type="component" value="Unassembled WGS sequence"/>
</dbReference>
<keyword evidence="1" id="KW-0805">Transcription regulation</keyword>
<keyword evidence="5" id="KW-1185">Reference proteome</keyword>
<comment type="caution">
    <text evidence="4">The sequence shown here is derived from an EMBL/GenBank/DDBJ whole genome shotgun (WGS) entry which is preliminary data.</text>
</comment>
<dbReference type="OrthoDB" id="3267840at2"/>
<dbReference type="InterPro" id="IPR041916">
    <property type="entry name" value="Anti_sigma_zinc_sf"/>
</dbReference>
<dbReference type="NCBIfam" id="TIGR03988">
    <property type="entry name" value="antisig_RsrA"/>
    <property type="match status" value="1"/>
</dbReference>
<evidence type="ECO:0000313" key="4">
    <source>
        <dbReference type="EMBL" id="CCI52048.1"/>
    </source>
</evidence>
<evidence type="ECO:0000256" key="1">
    <source>
        <dbReference type="ARBA" id="ARBA00023015"/>
    </source>
</evidence>
<dbReference type="InterPro" id="IPR024020">
    <property type="entry name" value="Anit_sigma_mycothiol_RsrA"/>
</dbReference>
<evidence type="ECO:0000259" key="3">
    <source>
        <dbReference type="Pfam" id="PF13490"/>
    </source>
</evidence>
<evidence type="ECO:0000256" key="2">
    <source>
        <dbReference type="ARBA" id="ARBA00023163"/>
    </source>
</evidence>
<dbReference type="Gene3D" id="1.10.10.1320">
    <property type="entry name" value="Anti-sigma factor, zinc-finger domain"/>
    <property type="match status" value="1"/>
</dbReference>
<sequence length="87" mass="9830">MSEQLNEADCSEALHRVFEYLDGEMEPADQGKIAAHLAHCVECLRQYDVDTMVKAMVKRSCAPEPAPARLRMMVVQSITSVEIRYTD</sequence>
<dbReference type="Pfam" id="PF13490">
    <property type="entry name" value="zf-HC2"/>
    <property type="match status" value="1"/>
</dbReference>
<reference evidence="4 5" key="1">
    <citation type="journal article" date="2013" name="ISME J.">
        <title>A metabolic model for members of the genus Tetrasphaera involved in enhanced biological phosphorus removal.</title>
        <authorList>
            <person name="Kristiansen R."/>
            <person name="Nguyen H.T.T."/>
            <person name="Saunders A.M."/>
            <person name="Nielsen J.L."/>
            <person name="Wimmer R."/>
            <person name="Le V.Q."/>
            <person name="McIlroy S.J."/>
            <person name="Petrovski S."/>
            <person name="Seviour R.J."/>
            <person name="Calteau A."/>
            <person name="Nielsen K.L."/>
            <person name="Nielsen P.H."/>
        </authorList>
    </citation>
    <scope>NUCLEOTIDE SEQUENCE [LARGE SCALE GENOMIC DNA]</scope>
    <source>
        <strain evidence="4 5">Ben 74</strain>
    </source>
</reference>
<feature type="domain" description="Putative zinc-finger" evidence="3">
    <location>
        <begin position="10"/>
        <end position="43"/>
    </location>
</feature>
<dbReference type="EMBL" id="CAJC01000046">
    <property type="protein sequence ID" value="CCI52048.1"/>
    <property type="molecule type" value="Genomic_DNA"/>
</dbReference>
<keyword evidence="2" id="KW-0804">Transcription</keyword>
<organism evidence="4 5">
    <name type="scientific">Nostocoides jenkinsii Ben 74</name>
    <dbReference type="NCBI Taxonomy" id="1193518"/>
    <lineage>
        <taxon>Bacteria</taxon>
        <taxon>Bacillati</taxon>
        <taxon>Actinomycetota</taxon>
        <taxon>Actinomycetes</taxon>
        <taxon>Micrococcales</taxon>
        <taxon>Intrasporangiaceae</taxon>
        <taxon>Nostocoides</taxon>
    </lineage>
</organism>
<dbReference type="STRING" id="1193518.BN13_140040"/>
<gene>
    <name evidence="4" type="ORF">BN13_140040</name>
</gene>
<proteinExistence type="predicted"/>
<dbReference type="RefSeq" id="WP_048544532.1">
    <property type="nucleotide sequence ID" value="NZ_HF571038.1"/>
</dbReference>
<evidence type="ECO:0000313" key="5">
    <source>
        <dbReference type="Proteomes" id="UP000035720"/>
    </source>
</evidence>
<dbReference type="AlphaFoldDB" id="A0A077MBL2"/>
<name>A0A077MBL2_9MICO</name>
<dbReference type="InterPro" id="IPR027383">
    <property type="entry name" value="Znf_put"/>
</dbReference>
<accession>A0A077MBL2</accession>
<protein>
    <submittedName>
        <fullName evidence="4">Anti-sigma factor</fullName>
    </submittedName>
</protein>